<name>A0A9E7J8V6_9LILI</name>
<keyword evidence="2" id="KW-1185">Reference proteome</keyword>
<proteinExistence type="predicted"/>
<evidence type="ECO:0000313" key="2">
    <source>
        <dbReference type="Proteomes" id="UP001055439"/>
    </source>
</evidence>
<evidence type="ECO:0000313" key="1">
    <source>
        <dbReference type="EMBL" id="URD72285.1"/>
    </source>
</evidence>
<protein>
    <submittedName>
        <fullName evidence="1">Uncharacterized protein</fullName>
    </submittedName>
</protein>
<dbReference type="EMBL" id="CP097502">
    <property type="protein sequence ID" value="URD72285.1"/>
    <property type="molecule type" value="Genomic_DNA"/>
</dbReference>
<accession>A0A9E7J8V6</accession>
<organism evidence="1 2">
    <name type="scientific">Musa troglodytarum</name>
    <name type="common">fe'i banana</name>
    <dbReference type="NCBI Taxonomy" id="320322"/>
    <lineage>
        <taxon>Eukaryota</taxon>
        <taxon>Viridiplantae</taxon>
        <taxon>Streptophyta</taxon>
        <taxon>Embryophyta</taxon>
        <taxon>Tracheophyta</taxon>
        <taxon>Spermatophyta</taxon>
        <taxon>Magnoliopsida</taxon>
        <taxon>Liliopsida</taxon>
        <taxon>Zingiberales</taxon>
        <taxon>Musaceae</taxon>
        <taxon>Musa</taxon>
    </lineage>
</organism>
<gene>
    <name evidence="1" type="ORF">MUK42_34675</name>
</gene>
<dbReference type="Proteomes" id="UP001055439">
    <property type="component" value="Chromosome 1"/>
</dbReference>
<reference evidence="1" key="1">
    <citation type="submission" date="2022-05" db="EMBL/GenBank/DDBJ databases">
        <title>The Musa troglodytarum L. genome provides insights into the mechanism of non-climacteric behaviour and enrichment of carotenoids.</title>
        <authorList>
            <person name="Wang J."/>
        </authorList>
    </citation>
    <scope>NUCLEOTIDE SEQUENCE</scope>
    <source>
        <tissue evidence="1">Leaf</tissue>
    </source>
</reference>
<sequence length="137" mass="15455">MPSSSCSHPMQNVTKVGGSTVQNVAVGAINPRGFIFLTRSVQAGTLNDMSKALKWKRSWVLPPLFAQRRMFVMQKPQPVWVLSIWLYLRICTILEDIGSKNSGYEKLEIPCWSDLVLGRKMWVPGTTLYSRPQGSQK</sequence>
<dbReference type="AlphaFoldDB" id="A0A9E7J8V6"/>